<evidence type="ECO:0000313" key="2">
    <source>
        <dbReference type="EMBL" id="SFT06095.1"/>
    </source>
</evidence>
<accession>A0A1I6UXC6</accession>
<sequence>MKKFIVVTGLSVILMTACVSVDTHEPERDENNETETMMSSIESIEQAMEDHSYPKETIVHYELKAPYVYVFTTSTNGLSVSVLKETTHGFGWLNDYDVVQDMSILHADETDMPVLTVVTDTKETLQDVKVLDEYAKAIRFVRNEVDGYVSHTTFWVHFTDWDESYTTFEALPVDSVEKITE</sequence>
<keyword evidence="4" id="KW-1185">Reference proteome</keyword>
<proteinExistence type="predicted"/>
<evidence type="ECO:0000313" key="3">
    <source>
        <dbReference type="Proteomes" id="UP000199139"/>
    </source>
</evidence>
<protein>
    <submittedName>
        <fullName evidence="2">Uncharacterized protein</fullName>
    </submittedName>
</protein>
<gene>
    <name evidence="1" type="ORF">HMI01_28680</name>
    <name evidence="2" type="ORF">SAMN05421668_1364</name>
</gene>
<dbReference type="EMBL" id="BJWJ01000059">
    <property type="protein sequence ID" value="GEM05880.1"/>
    <property type="molecule type" value="Genomic_DNA"/>
</dbReference>
<evidence type="ECO:0000313" key="1">
    <source>
        <dbReference type="EMBL" id="GEM05880.1"/>
    </source>
</evidence>
<dbReference type="PROSITE" id="PS51257">
    <property type="entry name" value="PROKAR_LIPOPROTEIN"/>
    <property type="match status" value="1"/>
</dbReference>
<name>A0A1I6UXC6_9BACI</name>
<dbReference type="RefSeq" id="WP_062323483.1">
    <property type="nucleotide sequence ID" value="NZ_BJWJ01000059.1"/>
</dbReference>
<dbReference type="Proteomes" id="UP000199139">
    <property type="component" value="Unassembled WGS sequence"/>
</dbReference>
<dbReference type="EMBL" id="FPAI01000036">
    <property type="protein sequence ID" value="SFT06095.1"/>
    <property type="molecule type" value="Genomic_DNA"/>
</dbReference>
<organism evidence="2 3">
    <name type="scientific">Halolactibacillus miurensis</name>
    <dbReference type="NCBI Taxonomy" id="306541"/>
    <lineage>
        <taxon>Bacteria</taxon>
        <taxon>Bacillati</taxon>
        <taxon>Bacillota</taxon>
        <taxon>Bacilli</taxon>
        <taxon>Bacillales</taxon>
        <taxon>Bacillaceae</taxon>
        <taxon>Halolactibacillus</taxon>
    </lineage>
</organism>
<dbReference type="Proteomes" id="UP000321773">
    <property type="component" value="Unassembled WGS sequence"/>
</dbReference>
<dbReference type="OrthoDB" id="2974236at2"/>
<reference evidence="2 3" key="1">
    <citation type="submission" date="2016-10" db="EMBL/GenBank/DDBJ databases">
        <authorList>
            <person name="de Groot N.N."/>
        </authorList>
    </citation>
    <scope>NUCLEOTIDE SEQUENCE [LARGE SCALE GENOMIC DNA]</scope>
    <source>
        <strain evidence="2 3">DSM 17074</strain>
    </source>
</reference>
<dbReference type="STRING" id="306541.SAMN05421668_1364"/>
<reference evidence="1 4" key="2">
    <citation type="submission" date="2019-07" db="EMBL/GenBank/DDBJ databases">
        <title>Whole genome shotgun sequence of Halolactibacillus miurensis NBRC 100873.</title>
        <authorList>
            <person name="Hosoyama A."/>
            <person name="Uohara A."/>
            <person name="Ohji S."/>
            <person name="Ichikawa N."/>
        </authorList>
    </citation>
    <scope>NUCLEOTIDE SEQUENCE [LARGE SCALE GENOMIC DNA]</scope>
    <source>
        <strain evidence="1 4">NBRC 100873</strain>
    </source>
</reference>
<dbReference type="AlphaFoldDB" id="A0A1I6UXC6"/>
<evidence type="ECO:0000313" key="4">
    <source>
        <dbReference type="Proteomes" id="UP000321773"/>
    </source>
</evidence>